<keyword evidence="3" id="KW-0233">DNA recombination</keyword>
<dbReference type="Gene3D" id="1.10.150.130">
    <property type="match status" value="1"/>
</dbReference>
<feature type="domain" description="Tyr recombinase" evidence="5">
    <location>
        <begin position="107"/>
        <end position="184"/>
    </location>
</feature>
<keyword evidence="1" id="KW-0229">DNA integration</keyword>
<dbReference type="GO" id="GO:0006310">
    <property type="term" value="P:DNA recombination"/>
    <property type="evidence" value="ECO:0007669"/>
    <property type="project" value="UniProtKB-KW"/>
</dbReference>
<evidence type="ECO:0000256" key="2">
    <source>
        <dbReference type="ARBA" id="ARBA00023125"/>
    </source>
</evidence>
<dbReference type="InterPro" id="IPR011010">
    <property type="entry name" value="DNA_brk_join_enz"/>
</dbReference>
<dbReference type="EMBL" id="SIHI01000001">
    <property type="protein sequence ID" value="TWT57693.1"/>
    <property type="molecule type" value="Genomic_DNA"/>
</dbReference>
<dbReference type="InterPro" id="IPR013762">
    <property type="entry name" value="Integrase-like_cat_sf"/>
</dbReference>
<dbReference type="OrthoDB" id="9801717at2"/>
<evidence type="ECO:0000259" key="5">
    <source>
        <dbReference type="PROSITE" id="PS51898"/>
    </source>
</evidence>
<comment type="caution">
    <text evidence="7">The sequence shown here is derived from an EMBL/GenBank/DDBJ whole genome shotgun (WGS) entry which is preliminary data.</text>
</comment>
<evidence type="ECO:0000259" key="6">
    <source>
        <dbReference type="PROSITE" id="PS51900"/>
    </source>
</evidence>
<protein>
    <submittedName>
        <fullName evidence="7">Tyrosine recombinase XerD</fullName>
    </submittedName>
</protein>
<feature type="domain" description="Core-binding (CB)" evidence="6">
    <location>
        <begin position="1"/>
        <end position="90"/>
    </location>
</feature>
<name>A0A5C5X613_9PLAN</name>
<dbReference type="InterPro" id="IPR044068">
    <property type="entry name" value="CB"/>
</dbReference>
<accession>A0A5C5X613</accession>
<gene>
    <name evidence="7" type="primary">xerD_1</name>
    <name evidence="7" type="ORF">KOR42_10570</name>
</gene>
<evidence type="ECO:0000256" key="4">
    <source>
        <dbReference type="PROSITE-ProRule" id="PRU01248"/>
    </source>
</evidence>
<evidence type="ECO:0000256" key="3">
    <source>
        <dbReference type="ARBA" id="ARBA00023172"/>
    </source>
</evidence>
<keyword evidence="2 4" id="KW-0238">DNA-binding</keyword>
<organism evidence="7 8">
    <name type="scientific">Thalassoglobus neptunius</name>
    <dbReference type="NCBI Taxonomy" id="1938619"/>
    <lineage>
        <taxon>Bacteria</taxon>
        <taxon>Pseudomonadati</taxon>
        <taxon>Planctomycetota</taxon>
        <taxon>Planctomycetia</taxon>
        <taxon>Planctomycetales</taxon>
        <taxon>Planctomycetaceae</taxon>
        <taxon>Thalassoglobus</taxon>
    </lineage>
</organism>
<dbReference type="Gene3D" id="1.10.443.10">
    <property type="entry name" value="Intergrase catalytic core"/>
    <property type="match status" value="1"/>
</dbReference>
<dbReference type="GO" id="GO:0015074">
    <property type="term" value="P:DNA integration"/>
    <property type="evidence" value="ECO:0007669"/>
    <property type="project" value="UniProtKB-KW"/>
</dbReference>
<keyword evidence="8" id="KW-1185">Reference proteome</keyword>
<evidence type="ECO:0000313" key="7">
    <source>
        <dbReference type="EMBL" id="TWT57693.1"/>
    </source>
</evidence>
<reference evidence="7 8" key="1">
    <citation type="submission" date="2019-02" db="EMBL/GenBank/DDBJ databases">
        <title>Deep-cultivation of Planctomycetes and their phenomic and genomic characterization uncovers novel biology.</title>
        <authorList>
            <person name="Wiegand S."/>
            <person name="Jogler M."/>
            <person name="Boedeker C."/>
            <person name="Pinto D."/>
            <person name="Vollmers J."/>
            <person name="Rivas-Marin E."/>
            <person name="Kohn T."/>
            <person name="Peeters S.H."/>
            <person name="Heuer A."/>
            <person name="Rast P."/>
            <person name="Oberbeckmann S."/>
            <person name="Bunk B."/>
            <person name="Jeske O."/>
            <person name="Meyerdierks A."/>
            <person name="Storesund J.E."/>
            <person name="Kallscheuer N."/>
            <person name="Luecker S."/>
            <person name="Lage O.M."/>
            <person name="Pohl T."/>
            <person name="Merkel B.J."/>
            <person name="Hornburger P."/>
            <person name="Mueller R.-W."/>
            <person name="Bruemmer F."/>
            <person name="Labrenz M."/>
            <person name="Spormann A.M."/>
            <person name="Op Den Camp H."/>
            <person name="Overmann J."/>
            <person name="Amann R."/>
            <person name="Jetten M.S.M."/>
            <person name="Mascher T."/>
            <person name="Medema M.H."/>
            <person name="Devos D.P."/>
            <person name="Kaster A.-K."/>
            <person name="Ovreas L."/>
            <person name="Rohde M."/>
            <person name="Galperin M.Y."/>
            <person name="Jogler C."/>
        </authorList>
    </citation>
    <scope>NUCLEOTIDE SEQUENCE [LARGE SCALE GENOMIC DNA]</scope>
    <source>
        <strain evidence="7 8">KOR42</strain>
    </source>
</reference>
<dbReference type="RefSeq" id="WP_146507556.1">
    <property type="nucleotide sequence ID" value="NZ_SIHI01000001.1"/>
</dbReference>
<dbReference type="Proteomes" id="UP000317243">
    <property type="component" value="Unassembled WGS sequence"/>
</dbReference>
<dbReference type="AlphaFoldDB" id="A0A5C5X613"/>
<dbReference type="SUPFAM" id="SSF56349">
    <property type="entry name" value="DNA breaking-rejoining enzymes"/>
    <property type="match status" value="1"/>
</dbReference>
<sequence>MALKSALLDQIKIVCRRKGYSRESARTYRHWCEQYVLWLRKANGTWIHPGDCGRDHVEAWLTDLAVTRHVSATSPNVAFQSVLFLYREVLHVMIGNVNALRAKRPQRSPTILSPSEVSRLLQELQGRDRLIGQILYGCGLRIGEAVSLRMKDIDIEKEMINVRAATQEEIDLWNWHHQMIASHS</sequence>
<dbReference type="GO" id="GO:0003677">
    <property type="term" value="F:DNA binding"/>
    <property type="evidence" value="ECO:0007669"/>
    <property type="project" value="UniProtKB-UniRule"/>
</dbReference>
<dbReference type="Pfam" id="PF13495">
    <property type="entry name" value="Phage_int_SAM_4"/>
    <property type="match status" value="1"/>
</dbReference>
<proteinExistence type="predicted"/>
<dbReference type="InterPro" id="IPR002104">
    <property type="entry name" value="Integrase_catalytic"/>
</dbReference>
<dbReference type="PROSITE" id="PS51900">
    <property type="entry name" value="CB"/>
    <property type="match status" value="1"/>
</dbReference>
<dbReference type="PROSITE" id="PS51898">
    <property type="entry name" value="TYR_RECOMBINASE"/>
    <property type="match status" value="1"/>
</dbReference>
<dbReference type="Pfam" id="PF00589">
    <property type="entry name" value="Phage_integrase"/>
    <property type="match status" value="1"/>
</dbReference>
<dbReference type="InterPro" id="IPR004107">
    <property type="entry name" value="Integrase_SAM-like_N"/>
</dbReference>
<dbReference type="InterPro" id="IPR010998">
    <property type="entry name" value="Integrase_recombinase_N"/>
</dbReference>
<evidence type="ECO:0000256" key="1">
    <source>
        <dbReference type="ARBA" id="ARBA00022908"/>
    </source>
</evidence>
<evidence type="ECO:0000313" key="8">
    <source>
        <dbReference type="Proteomes" id="UP000317243"/>
    </source>
</evidence>